<dbReference type="NCBIfam" id="NF047493">
    <property type="entry name" value="LB_053_fam"/>
    <property type="match status" value="1"/>
</dbReference>
<proteinExistence type="predicted"/>
<feature type="transmembrane region" description="Helical" evidence="1">
    <location>
        <begin position="138"/>
        <end position="162"/>
    </location>
</feature>
<dbReference type="OrthoDB" id="344892at2"/>
<reference evidence="2" key="1">
    <citation type="journal article" date="2019" name="PLoS Negl. Trop. Dis.">
        <title>Revisiting the worldwide diversity of Leptospira species in the environment.</title>
        <authorList>
            <person name="Vincent A.T."/>
            <person name="Schiettekatte O."/>
            <person name="Bourhy P."/>
            <person name="Veyrier F.J."/>
            <person name="Picardeau M."/>
        </authorList>
    </citation>
    <scope>NUCLEOTIDE SEQUENCE [LARGE SCALE GENOMIC DNA]</scope>
    <source>
        <strain evidence="2">201400974</strain>
    </source>
</reference>
<evidence type="ECO:0000256" key="1">
    <source>
        <dbReference type="SAM" id="Phobius"/>
    </source>
</evidence>
<name>A0A4R9LVE6_9LEPT</name>
<dbReference type="RefSeq" id="WP_135762513.1">
    <property type="nucleotide sequence ID" value="NZ_RQHV01000002.1"/>
</dbReference>
<evidence type="ECO:0000313" key="2">
    <source>
        <dbReference type="EMBL" id="TGN14560.1"/>
    </source>
</evidence>
<keyword evidence="3" id="KW-1185">Reference proteome</keyword>
<keyword evidence="1" id="KW-0472">Membrane</keyword>
<sequence length="284" mass="33437">MKRKDLILLMLYAIPSMIFSSPKENVHPNEIFVGDKVDYEITFHSSLPNDLSFPEGEMYVETSPDLPSYKILSATKTSNSLRLTIRFYEAGNYSLPITWEDNGSIASAQTIIKVKSQLTGEEKDFEDIEPPISFSGPYLLRLIFFLFLLFLIFYLAYAFYLYRRKSGKIMNATWEEIPFLEERLAKLYLIEGILQSETVHLKDFVYLISSYCKEEYSYRLSHNLLAFTDEEFLAYLYDRSSLTDHKLREIRFFFRESKYTDKNETLTGEEAKRLWTEWKDKLGL</sequence>
<dbReference type="Proteomes" id="UP000298264">
    <property type="component" value="Unassembled WGS sequence"/>
</dbReference>
<keyword evidence="1" id="KW-1133">Transmembrane helix</keyword>
<organism evidence="2 3">
    <name type="scientific">Leptospira ilyithenensis</name>
    <dbReference type="NCBI Taxonomy" id="2484901"/>
    <lineage>
        <taxon>Bacteria</taxon>
        <taxon>Pseudomonadati</taxon>
        <taxon>Spirochaetota</taxon>
        <taxon>Spirochaetia</taxon>
        <taxon>Leptospirales</taxon>
        <taxon>Leptospiraceae</taxon>
        <taxon>Leptospira</taxon>
    </lineage>
</organism>
<dbReference type="AlphaFoldDB" id="A0A4R9LVE6"/>
<keyword evidence="1" id="KW-0812">Transmembrane</keyword>
<protein>
    <submittedName>
        <fullName evidence="2">Uncharacterized protein</fullName>
    </submittedName>
</protein>
<comment type="caution">
    <text evidence="2">The sequence shown here is derived from an EMBL/GenBank/DDBJ whole genome shotgun (WGS) entry which is preliminary data.</text>
</comment>
<dbReference type="EMBL" id="RQHV01000002">
    <property type="protein sequence ID" value="TGN14560.1"/>
    <property type="molecule type" value="Genomic_DNA"/>
</dbReference>
<evidence type="ECO:0000313" key="3">
    <source>
        <dbReference type="Proteomes" id="UP000298264"/>
    </source>
</evidence>
<accession>A0A4R9LVE6</accession>
<gene>
    <name evidence="2" type="ORF">EHS11_00785</name>
</gene>